<dbReference type="Proteomes" id="UP000319342">
    <property type="component" value="Chromosome"/>
</dbReference>
<dbReference type="AlphaFoldDB" id="A0A518CY15"/>
<feature type="transmembrane region" description="Helical" evidence="1">
    <location>
        <begin position="104"/>
        <end position="126"/>
    </location>
</feature>
<name>A0A518CY15_9BACT</name>
<feature type="transmembrane region" description="Helical" evidence="1">
    <location>
        <begin position="33"/>
        <end position="52"/>
    </location>
</feature>
<keyword evidence="1" id="KW-1133">Transmembrane helix</keyword>
<feature type="transmembrane region" description="Helical" evidence="1">
    <location>
        <begin position="72"/>
        <end position="92"/>
    </location>
</feature>
<organism evidence="2 3">
    <name type="scientific">Rohdeia mirabilis</name>
    <dbReference type="NCBI Taxonomy" id="2528008"/>
    <lineage>
        <taxon>Bacteria</taxon>
        <taxon>Pseudomonadati</taxon>
        <taxon>Planctomycetota</taxon>
        <taxon>Planctomycetia</taxon>
        <taxon>Planctomycetia incertae sedis</taxon>
        <taxon>Rohdeia</taxon>
    </lineage>
</organism>
<keyword evidence="1" id="KW-0812">Transmembrane</keyword>
<evidence type="ECO:0000313" key="3">
    <source>
        <dbReference type="Proteomes" id="UP000319342"/>
    </source>
</evidence>
<protein>
    <recommendedName>
        <fullName evidence="4">DUF420 domain-containing protein</fullName>
    </recommendedName>
</protein>
<dbReference type="EMBL" id="CP036290">
    <property type="protein sequence ID" value="QDU84097.1"/>
    <property type="molecule type" value="Genomic_DNA"/>
</dbReference>
<keyword evidence="1" id="KW-0472">Membrane</keyword>
<evidence type="ECO:0008006" key="4">
    <source>
        <dbReference type="Google" id="ProtNLM"/>
    </source>
</evidence>
<evidence type="ECO:0000256" key="1">
    <source>
        <dbReference type="SAM" id="Phobius"/>
    </source>
</evidence>
<sequence length="130" mass="14180">MTPIVGFFVFLLLTVAALGVVVATGLRRRRRLHVTFVIVALGLLGGAIVYALRVGEIYDLEAAGAITPIHLNLARITTVCYLLPAITGVLTWRDERWRKLHGRLAWTIVALTIVTTITGAMMLMGAERIG</sequence>
<feature type="transmembrane region" description="Helical" evidence="1">
    <location>
        <begin position="6"/>
        <end position="26"/>
    </location>
</feature>
<dbReference type="OrthoDB" id="9909186at2"/>
<accession>A0A518CY15</accession>
<evidence type="ECO:0000313" key="2">
    <source>
        <dbReference type="EMBL" id="QDU84097.1"/>
    </source>
</evidence>
<proteinExistence type="predicted"/>
<keyword evidence="3" id="KW-1185">Reference proteome</keyword>
<dbReference type="RefSeq" id="WP_145184995.1">
    <property type="nucleotide sequence ID" value="NZ_CP036290.1"/>
</dbReference>
<gene>
    <name evidence="2" type="ORF">Pla163_12000</name>
</gene>
<reference evidence="2 3" key="1">
    <citation type="submission" date="2019-02" db="EMBL/GenBank/DDBJ databases">
        <title>Deep-cultivation of Planctomycetes and their phenomic and genomic characterization uncovers novel biology.</title>
        <authorList>
            <person name="Wiegand S."/>
            <person name="Jogler M."/>
            <person name="Boedeker C."/>
            <person name="Pinto D."/>
            <person name="Vollmers J."/>
            <person name="Rivas-Marin E."/>
            <person name="Kohn T."/>
            <person name="Peeters S.H."/>
            <person name="Heuer A."/>
            <person name="Rast P."/>
            <person name="Oberbeckmann S."/>
            <person name="Bunk B."/>
            <person name="Jeske O."/>
            <person name="Meyerdierks A."/>
            <person name="Storesund J.E."/>
            <person name="Kallscheuer N."/>
            <person name="Luecker S."/>
            <person name="Lage O.M."/>
            <person name="Pohl T."/>
            <person name="Merkel B.J."/>
            <person name="Hornburger P."/>
            <person name="Mueller R.-W."/>
            <person name="Bruemmer F."/>
            <person name="Labrenz M."/>
            <person name="Spormann A.M."/>
            <person name="Op den Camp H."/>
            <person name="Overmann J."/>
            <person name="Amann R."/>
            <person name="Jetten M.S.M."/>
            <person name="Mascher T."/>
            <person name="Medema M.H."/>
            <person name="Devos D.P."/>
            <person name="Kaster A.-K."/>
            <person name="Ovreas L."/>
            <person name="Rohde M."/>
            <person name="Galperin M.Y."/>
            <person name="Jogler C."/>
        </authorList>
    </citation>
    <scope>NUCLEOTIDE SEQUENCE [LARGE SCALE GENOMIC DNA]</scope>
    <source>
        <strain evidence="2 3">Pla163</strain>
    </source>
</reference>